<evidence type="ECO:0000313" key="1">
    <source>
        <dbReference type="EMBL" id="GAF77396.1"/>
    </source>
</evidence>
<reference evidence="1" key="1">
    <citation type="journal article" date="2014" name="Front. Microbiol.">
        <title>High frequency of phylogenetically diverse reductive dehalogenase-homologous genes in deep subseafloor sedimentary metagenomes.</title>
        <authorList>
            <person name="Kawai M."/>
            <person name="Futagami T."/>
            <person name="Toyoda A."/>
            <person name="Takaki Y."/>
            <person name="Nishi S."/>
            <person name="Hori S."/>
            <person name="Arai W."/>
            <person name="Tsubouchi T."/>
            <person name="Morono Y."/>
            <person name="Uchiyama I."/>
            <person name="Ito T."/>
            <person name="Fujiyama A."/>
            <person name="Inagaki F."/>
            <person name="Takami H."/>
        </authorList>
    </citation>
    <scope>NUCLEOTIDE SEQUENCE</scope>
    <source>
        <strain evidence="1">Expedition CK06-06</strain>
    </source>
</reference>
<dbReference type="EMBL" id="BARS01008342">
    <property type="protein sequence ID" value="GAF77396.1"/>
    <property type="molecule type" value="Genomic_DNA"/>
</dbReference>
<accession>X0SQI4</accession>
<proteinExistence type="predicted"/>
<protein>
    <recommendedName>
        <fullName evidence="2">PEP-CTERM protein-sorting domain-containing protein</fullName>
    </recommendedName>
</protein>
<gene>
    <name evidence="1" type="ORF">S01H1_15925</name>
</gene>
<dbReference type="AlphaFoldDB" id="X0SQI4"/>
<organism evidence="1">
    <name type="scientific">marine sediment metagenome</name>
    <dbReference type="NCBI Taxonomy" id="412755"/>
    <lineage>
        <taxon>unclassified sequences</taxon>
        <taxon>metagenomes</taxon>
        <taxon>ecological metagenomes</taxon>
    </lineage>
</organism>
<sequence>DWVSIFPAYDHLDPAGGFYFNPVSGPDQERNQMIIDDSVFWGFGGPVLIDSIALRLDKRSYTTSATFDDITVQLSTAATTPSTFSTTLADNVGSDVVTVRSGPLTLSSASGVADPSQFDVLIPFLVPFTYDPLAGDLLFDWVYSGHFNNGAFQLDLNWNHTSPYVNTVAYNADAVPVPDGFAEAFRRGACLVAQFSVTATNPEPSAVMLAMWALLLPWRRRRRR</sequence>
<feature type="non-terminal residue" evidence="1">
    <location>
        <position position="1"/>
    </location>
</feature>
<name>X0SQI4_9ZZZZ</name>
<evidence type="ECO:0008006" key="2">
    <source>
        <dbReference type="Google" id="ProtNLM"/>
    </source>
</evidence>
<comment type="caution">
    <text evidence="1">The sequence shown here is derived from an EMBL/GenBank/DDBJ whole genome shotgun (WGS) entry which is preliminary data.</text>
</comment>